<name>A0A4Z2FIM9_9TELE</name>
<reference evidence="2 3" key="1">
    <citation type="submission" date="2019-03" db="EMBL/GenBank/DDBJ databases">
        <title>First draft genome of Liparis tanakae, snailfish: a comprehensive survey of snailfish specific genes.</title>
        <authorList>
            <person name="Kim W."/>
            <person name="Song I."/>
            <person name="Jeong J.-H."/>
            <person name="Kim D."/>
            <person name="Kim S."/>
            <person name="Ryu S."/>
            <person name="Song J.Y."/>
            <person name="Lee S.K."/>
        </authorList>
    </citation>
    <scope>NUCLEOTIDE SEQUENCE [LARGE SCALE GENOMIC DNA]</scope>
    <source>
        <tissue evidence="2">Muscle</tissue>
    </source>
</reference>
<protein>
    <submittedName>
        <fullName evidence="2">Uncharacterized protein</fullName>
    </submittedName>
</protein>
<keyword evidence="3" id="KW-1185">Reference proteome</keyword>
<gene>
    <name evidence="2" type="ORF">EYF80_049049</name>
</gene>
<feature type="region of interest" description="Disordered" evidence="1">
    <location>
        <begin position="1"/>
        <end position="81"/>
    </location>
</feature>
<dbReference type="Proteomes" id="UP000314294">
    <property type="component" value="Unassembled WGS sequence"/>
</dbReference>
<organism evidence="2 3">
    <name type="scientific">Liparis tanakae</name>
    <name type="common">Tanaka's snailfish</name>
    <dbReference type="NCBI Taxonomy" id="230148"/>
    <lineage>
        <taxon>Eukaryota</taxon>
        <taxon>Metazoa</taxon>
        <taxon>Chordata</taxon>
        <taxon>Craniata</taxon>
        <taxon>Vertebrata</taxon>
        <taxon>Euteleostomi</taxon>
        <taxon>Actinopterygii</taxon>
        <taxon>Neopterygii</taxon>
        <taxon>Teleostei</taxon>
        <taxon>Neoteleostei</taxon>
        <taxon>Acanthomorphata</taxon>
        <taxon>Eupercaria</taxon>
        <taxon>Perciformes</taxon>
        <taxon>Cottioidei</taxon>
        <taxon>Cottales</taxon>
        <taxon>Liparidae</taxon>
        <taxon>Liparis</taxon>
    </lineage>
</organism>
<evidence type="ECO:0000313" key="3">
    <source>
        <dbReference type="Proteomes" id="UP000314294"/>
    </source>
</evidence>
<accession>A0A4Z2FIM9</accession>
<evidence type="ECO:0000313" key="2">
    <source>
        <dbReference type="EMBL" id="TNN40780.1"/>
    </source>
</evidence>
<dbReference type="EMBL" id="SRLO01001160">
    <property type="protein sequence ID" value="TNN40780.1"/>
    <property type="molecule type" value="Genomic_DNA"/>
</dbReference>
<evidence type="ECO:0000256" key="1">
    <source>
        <dbReference type="SAM" id="MobiDB-lite"/>
    </source>
</evidence>
<dbReference type="AlphaFoldDB" id="A0A4Z2FIM9"/>
<proteinExistence type="predicted"/>
<feature type="compositionally biased region" description="Gly residues" evidence="1">
    <location>
        <begin position="51"/>
        <end position="62"/>
    </location>
</feature>
<sequence length="114" mass="11420">MSGPPRVRTPSGQDRLMSGPPRVRTASGQEALGSGPPRVRTASGQDRLGGEEGAGLRGGGATRGRARSGRSKPTGSGAVPADGLVVVPVLPLGAVAARLSGLPLPAHRLWNTEG</sequence>
<comment type="caution">
    <text evidence="2">The sequence shown here is derived from an EMBL/GenBank/DDBJ whole genome shotgun (WGS) entry which is preliminary data.</text>
</comment>